<sequence length="163" mass="18123">MMFGRHPMFGPMRSQGFMNMPFYNQPFSPRPGLGGFLTRLFSRGQAASPNFFSMGMPPIQNAANSLNTGGGIVNMLGNVQKALGVVQQVTPMVRQYGPLIKNIPSMIKLFKELEPADETSSHTKQENETETKKERDLPTTSNKKKESESIKEPKGVSKPKLYI</sequence>
<protein>
    <recommendedName>
        <fullName evidence="4">YqfQ-like protein</fullName>
    </recommendedName>
</protein>
<proteinExistence type="predicted"/>
<keyword evidence="3" id="KW-1185">Reference proteome</keyword>
<dbReference type="AlphaFoldDB" id="A0A7V9YWV3"/>
<evidence type="ECO:0000256" key="1">
    <source>
        <dbReference type="SAM" id="MobiDB-lite"/>
    </source>
</evidence>
<comment type="caution">
    <text evidence="2">The sequence shown here is derived from an EMBL/GenBank/DDBJ whole genome shotgun (WGS) entry which is preliminary data.</text>
</comment>
<accession>A0A7V9YWV3</accession>
<gene>
    <name evidence="2" type="ORF">HNQ85_000123</name>
</gene>
<reference evidence="2 3" key="1">
    <citation type="submission" date="2020-07" db="EMBL/GenBank/DDBJ databases">
        <title>Genomic Encyclopedia of Type Strains, Phase IV (KMG-IV): sequencing the most valuable type-strain genomes for metagenomic binning, comparative biology and taxonomic classification.</title>
        <authorList>
            <person name="Goeker M."/>
        </authorList>
    </citation>
    <scope>NUCLEOTIDE SEQUENCE [LARGE SCALE GENOMIC DNA]</scope>
    <source>
        <strain evidence="2 3">DSM 25220</strain>
    </source>
</reference>
<dbReference type="Pfam" id="PF14181">
    <property type="entry name" value="YqfQ"/>
    <property type="match status" value="1"/>
</dbReference>
<feature type="compositionally biased region" description="Basic and acidic residues" evidence="1">
    <location>
        <begin position="115"/>
        <end position="155"/>
    </location>
</feature>
<dbReference type="InterPro" id="IPR025571">
    <property type="entry name" value="YqfQ"/>
</dbReference>
<feature type="region of interest" description="Disordered" evidence="1">
    <location>
        <begin position="115"/>
        <end position="163"/>
    </location>
</feature>
<evidence type="ECO:0000313" key="3">
    <source>
        <dbReference type="Proteomes" id="UP000580891"/>
    </source>
</evidence>
<dbReference type="Proteomes" id="UP000580891">
    <property type="component" value="Unassembled WGS sequence"/>
</dbReference>
<evidence type="ECO:0000313" key="2">
    <source>
        <dbReference type="EMBL" id="MBA2869865.1"/>
    </source>
</evidence>
<evidence type="ECO:0008006" key="4">
    <source>
        <dbReference type="Google" id="ProtNLM"/>
    </source>
</evidence>
<dbReference type="RefSeq" id="WP_181535215.1">
    <property type="nucleotide sequence ID" value="NZ_JACDUU010000001.1"/>
</dbReference>
<name>A0A7V9YWV3_9BACL</name>
<organism evidence="2 3">
    <name type="scientific">[Anoxybacillus] calidus</name>
    <dbReference type="NCBI Taxonomy" id="575178"/>
    <lineage>
        <taxon>Bacteria</taxon>
        <taxon>Bacillati</taxon>
        <taxon>Bacillota</taxon>
        <taxon>Bacilli</taxon>
        <taxon>Bacillales</taxon>
        <taxon>Anoxybacillaceae</taxon>
        <taxon>Paranoxybacillus</taxon>
    </lineage>
</organism>
<dbReference type="EMBL" id="JACDUU010000001">
    <property type="protein sequence ID" value="MBA2869865.1"/>
    <property type="molecule type" value="Genomic_DNA"/>
</dbReference>